<dbReference type="Gene3D" id="3.20.20.100">
    <property type="entry name" value="NADP-dependent oxidoreductase domain"/>
    <property type="match status" value="1"/>
</dbReference>
<dbReference type="InterPro" id="IPR023210">
    <property type="entry name" value="NADP_OxRdtase_dom"/>
</dbReference>
<dbReference type="RefSeq" id="WP_158865541.1">
    <property type="nucleotide sequence ID" value="NZ_CP046401.1"/>
</dbReference>
<organism evidence="4 5">
    <name type="scientific">Maribellus comscasis</name>
    <dbReference type="NCBI Taxonomy" id="2681766"/>
    <lineage>
        <taxon>Bacteria</taxon>
        <taxon>Pseudomonadati</taxon>
        <taxon>Bacteroidota</taxon>
        <taxon>Bacteroidia</taxon>
        <taxon>Marinilabiliales</taxon>
        <taxon>Prolixibacteraceae</taxon>
        <taxon>Maribellus</taxon>
    </lineage>
</organism>
<dbReference type="PANTHER" id="PTHR43827">
    <property type="entry name" value="2,5-DIKETO-D-GLUCONIC ACID REDUCTASE"/>
    <property type="match status" value="1"/>
</dbReference>
<evidence type="ECO:0000256" key="2">
    <source>
        <dbReference type="ARBA" id="ARBA00023002"/>
    </source>
</evidence>
<dbReference type="InterPro" id="IPR020471">
    <property type="entry name" value="AKR"/>
</dbReference>
<dbReference type="PANTHER" id="PTHR43827:SF1">
    <property type="entry name" value="2,5-DIKETO-D-GLUCONIC ACID REDUCTASE"/>
    <property type="match status" value="1"/>
</dbReference>
<dbReference type="EMBL" id="CP046401">
    <property type="protein sequence ID" value="QGY43927.1"/>
    <property type="molecule type" value="Genomic_DNA"/>
</dbReference>
<dbReference type="InterPro" id="IPR018170">
    <property type="entry name" value="Aldo/ket_reductase_CS"/>
</dbReference>
<proteinExistence type="inferred from homology"/>
<keyword evidence="5" id="KW-1185">Reference proteome</keyword>
<evidence type="ECO:0000256" key="1">
    <source>
        <dbReference type="ARBA" id="ARBA00007905"/>
    </source>
</evidence>
<evidence type="ECO:0000259" key="3">
    <source>
        <dbReference type="Pfam" id="PF00248"/>
    </source>
</evidence>
<dbReference type="Proteomes" id="UP000428260">
    <property type="component" value="Chromosome"/>
</dbReference>
<dbReference type="PROSITE" id="PS00063">
    <property type="entry name" value="ALDOKETO_REDUCTASE_3"/>
    <property type="match status" value="1"/>
</dbReference>
<reference evidence="4 5" key="1">
    <citation type="submission" date="2019-11" db="EMBL/GenBank/DDBJ databases">
        <authorList>
            <person name="Zheng R.K."/>
            <person name="Sun C.M."/>
        </authorList>
    </citation>
    <scope>NUCLEOTIDE SEQUENCE [LARGE SCALE GENOMIC DNA]</scope>
    <source>
        <strain evidence="4 5">WC007</strain>
    </source>
</reference>
<feature type="domain" description="NADP-dependent oxidoreductase" evidence="3">
    <location>
        <begin position="40"/>
        <end position="270"/>
    </location>
</feature>
<dbReference type="PRINTS" id="PR00069">
    <property type="entry name" value="ALDKETRDTASE"/>
</dbReference>
<keyword evidence="2" id="KW-0560">Oxidoreductase</keyword>
<accession>A0A6I6JUS1</accession>
<dbReference type="Pfam" id="PF00248">
    <property type="entry name" value="Aldo_ket_red"/>
    <property type="match status" value="1"/>
</dbReference>
<dbReference type="FunFam" id="3.20.20.100:FF:000015">
    <property type="entry name" value="Oxidoreductase, aldo/keto reductase family"/>
    <property type="match status" value="1"/>
</dbReference>
<sequence length="342" mass="39753">MGSFRENGTQLDISTRIKLNNGVEMPLFGLGVFQAKVGGEVENAVKTALNHGYRKIDTATAYRNERGVGNGIKMSSIPREEVFLTSKVRNEDQGYHSTLAAFEKSLDELQTDYLDLYLIHWPRGKRSLGTWKAMEELYKKERIRAIGVSNFLEYHLEDLLRTSEVIPAINQVEYHPELLQPELYDYCKSRGIQFQAWRPIMQGKVNNIEEICALADKYGKTPVQITLRWNVQKKIPTIPKSVKEERIISNADIYDFQLSKEDIQSIDKLNKNKPLVPYQYKISFLIRALFIHKPKLHLTKLLVHSFTKKTQKAFYYLFYKRYYLLFLVDINSSIDWGGQPIF</sequence>
<dbReference type="GO" id="GO:0016491">
    <property type="term" value="F:oxidoreductase activity"/>
    <property type="evidence" value="ECO:0007669"/>
    <property type="project" value="UniProtKB-KW"/>
</dbReference>
<dbReference type="SUPFAM" id="SSF51430">
    <property type="entry name" value="NAD(P)-linked oxidoreductase"/>
    <property type="match status" value="1"/>
</dbReference>
<comment type="similarity">
    <text evidence="1">Belongs to the aldo/keto reductase family.</text>
</comment>
<evidence type="ECO:0000313" key="4">
    <source>
        <dbReference type="EMBL" id="QGY43927.1"/>
    </source>
</evidence>
<dbReference type="InterPro" id="IPR036812">
    <property type="entry name" value="NAD(P)_OxRdtase_dom_sf"/>
</dbReference>
<dbReference type="KEGG" id="mcos:GM418_09735"/>
<evidence type="ECO:0000313" key="5">
    <source>
        <dbReference type="Proteomes" id="UP000428260"/>
    </source>
</evidence>
<protein>
    <submittedName>
        <fullName evidence="4">Aldo/keto reductase</fullName>
    </submittedName>
</protein>
<name>A0A6I6JUS1_9BACT</name>
<dbReference type="PROSITE" id="PS00062">
    <property type="entry name" value="ALDOKETO_REDUCTASE_2"/>
    <property type="match status" value="1"/>
</dbReference>
<dbReference type="AlphaFoldDB" id="A0A6I6JUS1"/>
<gene>
    <name evidence="4" type="ORF">GM418_09735</name>
</gene>